<evidence type="ECO:0000256" key="4">
    <source>
        <dbReference type="ARBA" id="ARBA00022989"/>
    </source>
</evidence>
<feature type="transmembrane region" description="Helical" evidence="6">
    <location>
        <begin position="283"/>
        <end position="299"/>
    </location>
</feature>
<dbReference type="GO" id="GO:0016020">
    <property type="term" value="C:membrane"/>
    <property type="evidence" value="ECO:0007669"/>
    <property type="project" value="UniProtKB-SubCell"/>
</dbReference>
<comment type="caution">
    <text evidence="8">The sequence shown here is derived from an EMBL/GenBank/DDBJ whole genome shotgun (WGS) entry which is preliminary data.</text>
</comment>
<dbReference type="Proteomes" id="UP000630353">
    <property type="component" value="Unassembled WGS sequence"/>
</dbReference>
<dbReference type="PANTHER" id="PTHR32322">
    <property type="entry name" value="INNER MEMBRANE TRANSPORTER"/>
    <property type="match status" value="1"/>
</dbReference>
<keyword evidence="9" id="KW-1185">Reference proteome</keyword>
<protein>
    <submittedName>
        <fullName evidence="8">Membrane protein</fullName>
    </submittedName>
</protein>
<accession>A0A918XXJ0</accession>
<dbReference type="EMBL" id="BMZS01000015">
    <property type="protein sequence ID" value="GHD62854.1"/>
    <property type="molecule type" value="Genomic_DNA"/>
</dbReference>
<dbReference type="PANTHER" id="PTHR32322:SF2">
    <property type="entry name" value="EAMA DOMAIN-CONTAINING PROTEIN"/>
    <property type="match status" value="1"/>
</dbReference>
<name>A0A918XXJ0_9PROT</name>
<proteinExistence type="inferred from homology"/>
<evidence type="ECO:0000313" key="9">
    <source>
        <dbReference type="Proteomes" id="UP000630353"/>
    </source>
</evidence>
<sequence>MSTWTSRAAAGGLLGNAYVLLILTTLSWGGNAVAGRLAVGEISPMLLTTMRWVGVAVLILLFARRKVVEDWPAMRPRVWFLAALGALGFTGFNALFYLAAQSTVAINIGIIQGAIPVFVMIGAYIVYRTPVRAVQVAGVATTMVGVALVASRGDLSKLTALAFADGDLLMILACALYAGYTVALRRRPAVSGLAMFSVLAVAALITSLPLPLIEAASGTLVWPSAVGWGVLAYVVIFPSFVAQICFLRAVDLVGPGRAGLFVNLVPIFAAGLGVVVLGERFELFHALALVFVLGGIWLAERRRA</sequence>
<feature type="transmembrane region" description="Helical" evidence="6">
    <location>
        <begin position="225"/>
        <end position="246"/>
    </location>
</feature>
<evidence type="ECO:0000256" key="5">
    <source>
        <dbReference type="ARBA" id="ARBA00023136"/>
    </source>
</evidence>
<evidence type="ECO:0000256" key="2">
    <source>
        <dbReference type="ARBA" id="ARBA00007362"/>
    </source>
</evidence>
<evidence type="ECO:0000313" key="8">
    <source>
        <dbReference type="EMBL" id="GHD62854.1"/>
    </source>
</evidence>
<feature type="transmembrane region" description="Helical" evidence="6">
    <location>
        <begin position="133"/>
        <end position="152"/>
    </location>
</feature>
<reference evidence="8" key="2">
    <citation type="submission" date="2020-09" db="EMBL/GenBank/DDBJ databases">
        <authorList>
            <person name="Sun Q."/>
            <person name="Kim S."/>
        </authorList>
    </citation>
    <scope>NUCLEOTIDE SEQUENCE</scope>
    <source>
        <strain evidence="8">KCTC 42651</strain>
    </source>
</reference>
<keyword evidence="5 6" id="KW-0472">Membrane</keyword>
<evidence type="ECO:0000256" key="3">
    <source>
        <dbReference type="ARBA" id="ARBA00022692"/>
    </source>
</evidence>
<keyword evidence="4 6" id="KW-1133">Transmembrane helix</keyword>
<feature type="transmembrane region" description="Helical" evidence="6">
    <location>
        <begin position="12"/>
        <end position="30"/>
    </location>
</feature>
<evidence type="ECO:0000259" key="7">
    <source>
        <dbReference type="Pfam" id="PF00892"/>
    </source>
</evidence>
<feature type="transmembrane region" description="Helical" evidence="6">
    <location>
        <begin position="158"/>
        <end position="180"/>
    </location>
</feature>
<dbReference type="RefSeq" id="WP_229837516.1">
    <property type="nucleotide sequence ID" value="NZ_BMZS01000015.1"/>
</dbReference>
<dbReference type="InterPro" id="IPR037185">
    <property type="entry name" value="EmrE-like"/>
</dbReference>
<dbReference type="AlphaFoldDB" id="A0A918XXJ0"/>
<dbReference type="Pfam" id="PF00892">
    <property type="entry name" value="EamA"/>
    <property type="match status" value="2"/>
</dbReference>
<evidence type="ECO:0000256" key="6">
    <source>
        <dbReference type="SAM" id="Phobius"/>
    </source>
</evidence>
<feature type="transmembrane region" description="Helical" evidence="6">
    <location>
        <begin position="192"/>
        <end position="213"/>
    </location>
</feature>
<feature type="domain" description="EamA" evidence="7">
    <location>
        <begin position="166"/>
        <end position="298"/>
    </location>
</feature>
<feature type="transmembrane region" description="Helical" evidence="6">
    <location>
        <begin position="42"/>
        <end position="63"/>
    </location>
</feature>
<feature type="domain" description="EamA" evidence="7">
    <location>
        <begin position="17"/>
        <end position="150"/>
    </location>
</feature>
<reference evidence="8" key="1">
    <citation type="journal article" date="2014" name="Int. J. Syst. Evol. Microbiol.">
        <title>Complete genome sequence of Corynebacterium casei LMG S-19264T (=DSM 44701T), isolated from a smear-ripened cheese.</title>
        <authorList>
            <consortium name="US DOE Joint Genome Institute (JGI-PGF)"/>
            <person name="Walter F."/>
            <person name="Albersmeier A."/>
            <person name="Kalinowski J."/>
            <person name="Ruckert C."/>
        </authorList>
    </citation>
    <scope>NUCLEOTIDE SEQUENCE</scope>
    <source>
        <strain evidence="8">KCTC 42651</strain>
    </source>
</reference>
<evidence type="ECO:0000256" key="1">
    <source>
        <dbReference type="ARBA" id="ARBA00004141"/>
    </source>
</evidence>
<feature type="transmembrane region" description="Helical" evidence="6">
    <location>
        <begin position="78"/>
        <end position="98"/>
    </location>
</feature>
<comment type="subcellular location">
    <subcellularLocation>
        <location evidence="1">Membrane</location>
        <topology evidence="1">Multi-pass membrane protein</topology>
    </subcellularLocation>
</comment>
<dbReference type="InterPro" id="IPR000620">
    <property type="entry name" value="EamA_dom"/>
</dbReference>
<keyword evidence="3 6" id="KW-0812">Transmembrane</keyword>
<dbReference type="SUPFAM" id="SSF103481">
    <property type="entry name" value="Multidrug resistance efflux transporter EmrE"/>
    <property type="match status" value="2"/>
</dbReference>
<dbReference type="InterPro" id="IPR050638">
    <property type="entry name" value="AA-Vitamin_Transporters"/>
</dbReference>
<organism evidence="8 9">
    <name type="scientific">Thalassobaculum fulvum</name>
    <dbReference type="NCBI Taxonomy" id="1633335"/>
    <lineage>
        <taxon>Bacteria</taxon>
        <taxon>Pseudomonadati</taxon>
        <taxon>Pseudomonadota</taxon>
        <taxon>Alphaproteobacteria</taxon>
        <taxon>Rhodospirillales</taxon>
        <taxon>Thalassobaculaceae</taxon>
        <taxon>Thalassobaculum</taxon>
    </lineage>
</organism>
<gene>
    <name evidence="8" type="ORF">GCM10017083_52260</name>
</gene>
<comment type="similarity">
    <text evidence="2">Belongs to the EamA transporter family.</text>
</comment>
<feature type="transmembrane region" description="Helical" evidence="6">
    <location>
        <begin position="258"/>
        <end position="277"/>
    </location>
</feature>
<feature type="transmembrane region" description="Helical" evidence="6">
    <location>
        <begin position="104"/>
        <end position="126"/>
    </location>
</feature>